<sequence length="491" mass="55074">MNIEQLLPLKNDFALLPISINFKSTSFDPLAILHEFENSAKPSFVMTCKPKQSEDGYTFICLNPEASYTYKDGQLTVDHFVDEPQIKNVNLHQFIDKLINQHRAPKMDELPPFVGGLVGYFSYDYAKYATSAIIEQVDNPNQLDDADLMLVKTVVGYNHATNQVTISKLVDAGKIDQLFDKTVTELTQIKQRIISLDDSKPINSPRLTPLQYQFSLPEFSKRVLKTQQHIIDGDIFQLILSNPKNAQIYGSLLEMADRFFKQNPSPYHFYFHHNDFESMGASPETLITKKGNRLFSYPLAGTRKRGKNVVEDNFFAHELQTNEKELSEHNMLIDLGRNDLGRISKFGSVKVVAARKLLKFANVMHLGSIIESTITDKTTTMDIVDSVLPAGTLSGAPKVSAMQIIAQLEGNKRGIYGGGIGYLGFDGDLDLCIGIRLVYRKRNQLVIHSGAGIVADSIAKYEYQEFNNKASGVVNSLYPISKEKTAHEFSN</sequence>
<organism evidence="1 2">
    <name type="scientific">Lentilactobacillus terminaliae</name>
    <dbReference type="NCBI Taxonomy" id="3003483"/>
    <lineage>
        <taxon>Bacteria</taxon>
        <taxon>Bacillati</taxon>
        <taxon>Bacillota</taxon>
        <taxon>Bacilli</taxon>
        <taxon>Lactobacillales</taxon>
        <taxon>Lactobacillaceae</taxon>
        <taxon>Lentilactobacillus</taxon>
    </lineage>
</organism>
<proteinExistence type="predicted"/>
<dbReference type="EMBL" id="CP168151">
    <property type="protein sequence ID" value="XFD39776.1"/>
    <property type="molecule type" value="Genomic_DNA"/>
</dbReference>
<evidence type="ECO:0000313" key="1">
    <source>
        <dbReference type="EMBL" id="XFD39776.1"/>
    </source>
</evidence>
<reference evidence="1" key="1">
    <citation type="submission" date="2024-08" db="EMBL/GenBank/DDBJ databases">
        <title>Lentilactobacillus sp. nov., isolated from tree bark.</title>
        <authorList>
            <person name="Phuengjayaem S."/>
            <person name="Tanasupawat S."/>
        </authorList>
    </citation>
    <scope>NUCLEOTIDE SEQUENCE</scope>
    <source>
        <strain evidence="1">SPB1-3</strain>
    </source>
</reference>
<gene>
    <name evidence="1" type="ORF">O0236_000270</name>
</gene>
<keyword evidence="2" id="KW-1185">Reference proteome</keyword>
<protein>
    <submittedName>
        <fullName evidence="1">Anthranilate synthase component I family protein</fullName>
    </submittedName>
</protein>
<accession>A0ACD5DEF1</accession>
<dbReference type="Proteomes" id="UP001149860">
    <property type="component" value="Chromosome"/>
</dbReference>
<name>A0ACD5DEF1_9LACO</name>
<evidence type="ECO:0000313" key="2">
    <source>
        <dbReference type="Proteomes" id="UP001149860"/>
    </source>
</evidence>